<dbReference type="EMBL" id="CASHSV030000098">
    <property type="protein sequence ID" value="CAJ2645557.1"/>
    <property type="molecule type" value="Genomic_DNA"/>
</dbReference>
<keyword evidence="2" id="KW-1185">Reference proteome</keyword>
<evidence type="ECO:0000313" key="2">
    <source>
        <dbReference type="Proteomes" id="UP001177021"/>
    </source>
</evidence>
<protein>
    <submittedName>
        <fullName evidence="1">Uncharacterized protein</fullName>
    </submittedName>
</protein>
<gene>
    <name evidence="1" type="ORF">MILVUS5_LOCUS14433</name>
</gene>
<proteinExistence type="predicted"/>
<name>A0ACB0JQ68_TRIPR</name>
<organism evidence="1 2">
    <name type="scientific">Trifolium pratense</name>
    <name type="common">Red clover</name>
    <dbReference type="NCBI Taxonomy" id="57577"/>
    <lineage>
        <taxon>Eukaryota</taxon>
        <taxon>Viridiplantae</taxon>
        <taxon>Streptophyta</taxon>
        <taxon>Embryophyta</taxon>
        <taxon>Tracheophyta</taxon>
        <taxon>Spermatophyta</taxon>
        <taxon>Magnoliopsida</taxon>
        <taxon>eudicotyledons</taxon>
        <taxon>Gunneridae</taxon>
        <taxon>Pentapetalae</taxon>
        <taxon>rosids</taxon>
        <taxon>fabids</taxon>
        <taxon>Fabales</taxon>
        <taxon>Fabaceae</taxon>
        <taxon>Papilionoideae</taxon>
        <taxon>50 kb inversion clade</taxon>
        <taxon>NPAAA clade</taxon>
        <taxon>Hologalegina</taxon>
        <taxon>IRL clade</taxon>
        <taxon>Trifolieae</taxon>
        <taxon>Trifolium</taxon>
    </lineage>
</organism>
<accession>A0ACB0JQ68</accession>
<reference evidence="1" key="1">
    <citation type="submission" date="2023-10" db="EMBL/GenBank/DDBJ databases">
        <authorList>
            <person name="Rodriguez Cubillos JULIANA M."/>
            <person name="De Vega J."/>
        </authorList>
    </citation>
    <scope>NUCLEOTIDE SEQUENCE</scope>
</reference>
<evidence type="ECO:0000313" key="1">
    <source>
        <dbReference type="EMBL" id="CAJ2645557.1"/>
    </source>
</evidence>
<dbReference type="Proteomes" id="UP001177021">
    <property type="component" value="Unassembled WGS sequence"/>
</dbReference>
<sequence>MPPRRSTRVLSREAVSNEASSQPREEASRGRGRVRRRGQGRRGRVGVMLEVEVPRARRGNPTLAELAIGLQNVQQVVQQIANRFGDQGQPQVEQNQVDSEHSQEVVQDEQHPIHPRVTEVSLTSFVKMDPPTFSGSDVHEDPQVFLDEVSWICKGLGCSSTRMVELTAFRLRDVARGWYETMLLARSVGSPPLEWDEYAQRFLAQFLPQSVRDSRAQEFENLVQLDQMTVMEYNIQFMRLSRALAIERGNRDRGGASRDTHKRSHSEASRSGRGGFVGESSRNDVGQGRQGQQGGRQPQTTQGSQTGSSTHRWGTTQHQVPFVTTPSASITCGKAHIGPCRHGLAGCYRCGQIGHYARVCPTLSTQPSTNQSTERQPGGSGMQGHNNFQRGGRGSRGRGQSQVG</sequence>
<comment type="caution">
    <text evidence="1">The sequence shown here is derived from an EMBL/GenBank/DDBJ whole genome shotgun (WGS) entry which is preliminary data.</text>
</comment>